<dbReference type="AlphaFoldDB" id="A0A9J6A039"/>
<protein>
    <submittedName>
        <fullName evidence="2">Uncharacterized protein</fullName>
    </submittedName>
</protein>
<feature type="region of interest" description="Disordered" evidence="1">
    <location>
        <begin position="65"/>
        <end position="84"/>
    </location>
</feature>
<evidence type="ECO:0000313" key="3">
    <source>
        <dbReference type="Proteomes" id="UP000824120"/>
    </source>
</evidence>
<proteinExistence type="predicted"/>
<dbReference type="Proteomes" id="UP000824120">
    <property type="component" value="Chromosome 3"/>
</dbReference>
<evidence type="ECO:0000313" key="2">
    <source>
        <dbReference type="EMBL" id="KAG5617667.1"/>
    </source>
</evidence>
<comment type="caution">
    <text evidence="2">The sequence shown here is derived from an EMBL/GenBank/DDBJ whole genome shotgun (WGS) entry which is preliminary data.</text>
</comment>
<accession>A0A9J6A039</accession>
<name>A0A9J6A039_SOLCO</name>
<sequence>MKLLESRRIMIAQLVGYLNFHFVGGSSIPNLVKHNDWNYNSTLKHKHVTLTSPTERLLTKCSRHHVRSSSPQASPSDKEATFPSSPMLSILPRIMKTILSTRPPRELIAKPRLGGGKGGPIYKIIFMLLTGRLKKVMHKLVDKHKMDFLNERQIMDAVPL</sequence>
<evidence type="ECO:0000256" key="1">
    <source>
        <dbReference type="SAM" id="MobiDB-lite"/>
    </source>
</evidence>
<organism evidence="2 3">
    <name type="scientific">Solanum commersonii</name>
    <name type="common">Commerson's wild potato</name>
    <name type="synonym">Commerson's nightshade</name>
    <dbReference type="NCBI Taxonomy" id="4109"/>
    <lineage>
        <taxon>Eukaryota</taxon>
        <taxon>Viridiplantae</taxon>
        <taxon>Streptophyta</taxon>
        <taxon>Embryophyta</taxon>
        <taxon>Tracheophyta</taxon>
        <taxon>Spermatophyta</taxon>
        <taxon>Magnoliopsida</taxon>
        <taxon>eudicotyledons</taxon>
        <taxon>Gunneridae</taxon>
        <taxon>Pentapetalae</taxon>
        <taxon>asterids</taxon>
        <taxon>lamiids</taxon>
        <taxon>Solanales</taxon>
        <taxon>Solanaceae</taxon>
        <taxon>Solanoideae</taxon>
        <taxon>Solaneae</taxon>
        <taxon>Solanum</taxon>
    </lineage>
</organism>
<gene>
    <name evidence="2" type="ORF">H5410_017491</name>
</gene>
<reference evidence="2 3" key="1">
    <citation type="submission" date="2020-09" db="EMBL/GenBank/DDBJ databases">
        <title>De no assembly of potato wild relative species, Solanum commersonii.</title>
        <authorList>
            <person name="Cho K."/>
        </authorList>
    </citation>
    <scope>NUCLEOTIDE SEQUENCE [LARGE SCALE GENOMIC DNA]</scope>
    <source>
        <strain evidence="2">LZ3.2</strain>
        <tissue evidence="2">Leaf</tissue>
    </source>
</reference>
<dbReference type="EMBL" id="JACXVP010000003">
    <property type="protein sequence ID" value="KAG5617667.1"/>
    <property type="molecule type" value="Genomic_DNA"/>
</dbReference>
<keyword evidence="3" id="KW-1185">Reference proteome</keyword>